<dbReference type="InterPro" id="IPR036520">
    <property type="entry name" value="UPF0759_sf"/>
</dbReference>
<name>A0ABV3SUR9_9ACTN</name>
<dbReference type="RefSeq" id="WP_367991402.1">
    <property type="nucleotide sequence ID" value="NZ_JBFPJR010000004.1"/>
</dbReference>
<protein>
    <submittedName>
        <fullName evidence="1">DUF72 domain-containing protein</fullName>
    </submittedName>
</protein>
<sequence length="246" mass="28498">MDGLRLGTSGWSYDHWQGVLYPPGLATAKRRDVYVARFDTVELNASFYRWPGERPFHRWGEVLPDGFVMSVKASRWITHGRRLHDVDGAWARRLEAAMTALGKHAGVVLLQLPGDFAPTEETRRRLRTFLASLPRWLKVSVELRHPGWSEEQTYQILKEQGAAYVVMSGAHLPCVLRATAGFVYVRWHGPSPDHLYVGSYSEDDLRWWADRIREWRAQGRDVWGYFDNDDRGYAVRNCERLRELLA</sequence>
<dbReference type="SUPFAM" id="SSF117396">
    <property type="entry name" value="TM1631-like"/>
    <property type="match status" value="1"/>
</dbReference>
<dbReference type="Pfam" id="PF01904">
    <property type="entry name" value="DUF72"/>
    <property type="match status" value="1"/>
</dbReference>
<dbReference type="PANTHER" id="PTHR30348">
    <property type="entry name" value="UNCHARACTERIZED PROTEIN YECE"/>
    <property type="match status" value="1"/>
</dbReference>
<accession>A0ABV3SUR9</accession>
<dbReference type="PANTHER" id="PTHR30348:SF4">
    <property type="entry name" value="DUF72 DOMAIN-CONTAINING PROTEIN"/>
    <property type="match status" value="1"/>
</dbReference>
<evidence type="ECO:0000313" key="2">
    <source>
        <dbReference type="Proteomes" id="UP001556631"/>
    </source>
</evidence>
<dbReference type="Proteomes" id="UP001556631">
    <property type="component" value="Unassembled WGS sequence"/>
</dbReference>
<evidence type="ECO:0000313" key="1">
    <source>
        <dbReference type="EMBL" id="MEX0426686.1"/>
    </source>
</evidence>
<dbReference type="EMBL" id="JBFPJR010000004">
    <property type="protein sequence ID" value="MEX0426686.1"/>
    <property type="molecule type" value="Genomic_DNA"/>
</dbReference>
<comment type="caution">
    <text evidence="1">The sequence shown here is derived from an EMBL/GenBank/DDBJ whole genome shotgun (WGS) entry which is preliminary data.</text>
</comment>
<proteinExistence type="predicted"/>
<keyword evidence="2" id="KW-1185">Reference proteome</keyword>
<dbReference type="Gene3D" id="3.20.20.410">
    <property type="entry name" value="Protein of unknown function UPF0759"/>
    <property type="match status" value="1"/>
</dbReference>
<reference evidence="1 2" key="1">
    <citation type="submission" date="2024-07" db="EMBL/GenBank/DDBJ databases">
        <authorList>
            <person name="Lee S."/>
            <person name="Kang M."/>
        </authorList>
    </citation>
    <scope>NUCLEOTIDE SEQUENCE [LARGE SCALE GENOMIC DNA]</scope>
    <source>
        <strain evidence="1 2">DS6</strain>
    </source>
</reference>
<dbReference type="InterPro" id="IPR002763">
    <property type="entry name" value="DUF72"/>
</dbReference>
<gene>
    <name evidence="1" type="ORF">AB3X52_03565</name>
</gene>
<organism evidence="1 2">
    <name type="scientific">Nocardioides eburneus</name>
    <dbReference type="NCBI Taxonomy" id="3231482"/>
    <lineage>
        <taxon>Bacteria</taxon>
        <taxon>Bacillati</taxon>
        <taxon>Actinomycetota</taxon>
        <taxon>Actinomycetes</taxon>
        <taxon>Propionibacteriales</taxon>
        <taxon>Nocardioidaceae</taxon>
        <taxon>Nocardioides</taxon>
    </lineage>
</organism>